<dbReference type="SUPFAM" id="SSF52540">
    <property type="entry name" value="P-loop containing nucleoside triphosphate hydrolases"/>
    <property type="match status" value="1"/>
</dbReference>
<comment type="catalytic activity">
    <reaction evidence="8">
        <text>Couples ATP hydrolysis with the unwinding of duplex DNA by translocating in the 3'-5' direction.</text>
        <dbReference type="EC" id="5.6.2.4"/>
    </reaction>
</comment>
<dbReference type="GO" id="GO:0005829">
    <property type="term" value="C:cytosol"/>
    <property type="evidence" value="ECO:0007669"/>
    <property type="project" value="TreeGrafter"/>
</dbReference>
<dbReference type="Gene3D" id="3.40.50.300">
    <property type="entry name" value="P-loop containing nucleotide triphosphate hydrolases"/>
    <property type="match status" value="3"/>
</dbReference>
<gene>
    <name evidence="14" type="ORF">A2954_07700</name>
</gene>
<dbReference type="PROSITE" id="PS51198">
    <property type="entry name" value="UVRD_HELICASE_ATP_BIND"/>
    <property type="match status" value="1"/>
</dbReference>
<evidence type="ECO:0000256" key="7">
    <source>
        <dbReference type="ARBA" id="ARBA00023235"/>
    </source>
</evidence>
<comment type="similarity">
    <text evidence="1">Belongs to the helicase family. UvrD subfamily.</text>
</comment>
<feature type="binding site" evidence="11">
    <location>
        <begin position="28"/>
        <end position="35"/>
    </location>
    <ligand>
        <name>ATP</name>
        <dbReference type="ChEBI" id="CHEBI:30616"/>
    </ligand>
</feature>
<dbReference type="GO" id="GO:0033202">
    <property type="term" value="C:DNA helicase complex"/>
    <property type="evidence" value="ECO:0007669"/>
    <property type="project" value="TreeGrafter"/>
</dbReference>
<keyword evidence="7" id="KW-0413">Isomerase</keyword>
<evidence type="ECO:0000259" key="13">
    <source>
        <dbReference type="PROSITE" id="PS51217"/>
    </source>
</evidence>
<evidence type="ECO:0000256" key="6">
    <source>
        <dbReference type="ARBA" id="ARBA00023125"/>
    </source>
</evidence>
<evidence type="ECO:0000256" key="3">
    <source>
        <dbReference type="ARBA" id="ARBA00022801"/>
    </source>
</evidence>
<dbReference type="EMBL" id="MGAG01000040">
    <property type="protein sequence ID" value="OGK39538.1"/>
    <property type="molecule type" value="Genomic_DNA"/>
</dbReference>
<dbReference type="CDD" id="cd18807">
    <property type="entry name" value="SF1_C_UvrD"/>
    <property type="match status" value="1"/>
</dbReference>
<name>A0A1F7I836_9BACT</name>
<evidence type="ECO:0000256" key="9">
    <source>
        <dbReference type="ARBA" id="ARBA00034808"/>
    </source>
</evidence>
<evidence type="ECO:0000256" key="11">
    <source>
        <dbReference type="PROSITE-ProRule" id="PRU00560"/>
    </source>
</evidence>
<dbReference type="InterPro" id="IPR014017">
    <property type="entry name" value="DNA_helicase_UvrD-like_C"/>
</dbReference>
<dbReference type="PANTHER" id="PTHR11070:SF2">
    <property type="entry name" value="ATP-DEPENDENT DNA HELICASE SRS2"/>
    <property type="match status" value="1"/>
</dbReference>
<dbReference type="Gene3D" id="1.10.10.160">
    <property type="match status" value="1"/>
</dbReference>
<keyword evidence="6" id="KW-0238">DNA-binding</keyword>
<dbReference type="Pfam" id="PF00580">
    <property type="entry name" value="UvrD-helicase"/>
    <property type="match status" value="1"/>
</dbReference>
<evidence type="ECO:0000256" key="10">
    <source>
        <dbReference type="ARBA" id="ARBA00048988"/>
    </source>
</evidence>
<dbReference type="GO" id="GO:0043138">
    <property type="term" value="F:3'-5' DNA helicase activity"/>
    <property type="evidence" value="ECO:0007669"/>
    <property type="project" value="UniProtKB-EC"/>
</dbReference>
<evidence type="ECO:0000256" key="8">
    <source>
        <dbReference type="ARBA" id="ARBA00034617"/>
    </source>
</evidence>
<evidence type="ECO:0000313" key="14">
    <source>
        <dbReference type="EMBL" id="OGK39538.1"/>
    </source>
</evidence>
<keyword evidence="2 11" id="KW-0547">Nucleotide-binding</keyword>
<evidence type="ECO:0000259" key="12">
    <source>
        <dbReference type="PROSITE" id="PS51198"/>
    </source>
</evidence>
<dbReference type="EC" id="5.6.2.4" evidence="9"/>
<dbReference type="InterPro" id="IPR014016">
    <property type="entry name" value="UvrD-like_ATP-bd"/>
</dbReference>
<dbReference type="PANTHER" id="PTHR11070">
    <property type="entry name" value="UVRD / RECB / PCRA DNA HELICASE FAMILY MEMBER"/>
    <property type="match status" value="1"/>
</dbReference>
<dbReference type="STRING" id="1802056.A2954_07700"/>
<dbReference type="AlphaFoldDB" id="A0A1F7I836"/>
<organism evidence="14 15">
    <name type="scientific">Candidatus Roizmanbacteria bacterium RIFCSPLOWO2_01_FULL_37_12</name>
    <dbReference type="NCBI Taxonomy" id="1802056"/>
    <lineage>
        <taxon>Bacteria</taxon>
        <taxon>Candidatus Roizmaniibacteriota</taxon>
    </lineage>
</organism>
<evidence type="ECO:0000256" key="1">
    <source>
        <dbReference type="ARBA" id="ARBA00009922"/>
    </source>
</evidence>
<comment type="caution">
    <text evidence="14">The sequence shown here is derived from an EMBL/GenBank/DDBJ whole genome shotgun (WGS) entry which is preliminary data.</text>
</comment>
<feature type="domain" description="UvrD-like helicase C-terminal" evidence="13">
    <location>
        <begin position="280"/>
        <end position="509"/>
    </location>
</feature>
<dbReference type="Pfam" id="PF13361">
    <property type="entry name" value="UvrD_C"/>
    <property type="match status" value="2"/>
</dbReference>
<dbReference type="GO" id="GO:0016887">
    <property type="term" value="F:ATP hydrolysis activity"/>
    <property type="evidence" value="ECO:0007669"/>
    <property type="project" value="RHEA"/>
</dbReference>
<dbReference type="GO" id="GO:0003677">
    <property type="term" value="F:DNA binding"/>
    <property type="evidence" value="ECO:0007669"/>
    <property type="project" value="UniProtKB-KW"/>
</dbReference>
<comment type="catalytic activity">
    <reaction evidence="10">
        <text>ATP + H2O = ADP + phosphate + H(+)</text>
        <dbReference type="Rhea" id="RHEA:13065"/>
        <dbReference type="ChEBI" id="CHEBI:15377"/>
        <dbReference type="ChEBI" id="CHEBI:15378"/>
        <dbReference type="ChEBI" id="CHEBI:30616"/>
        <dbReference type="ChEBI" id="CHEBI:43474"/>
        <dbReference type="ChEBI" id="CHEBI:456216"/>
        <dbReference type="EC" id="5.6.2.4"/>
    </reaction>
</comment>
<dbReference type="PROSITE" id="PS51217">
    <property type="entry name" value="UVRD_HELICASE_CTER"/>
    <property type="match status" value="1"/>
</dbReference>
<dbReference type="GO" id="GO:0000725">
    <property type="term" value="P:recombinational repair"/>
    <property type="evidence" value="ECO:0007669"/>
    <property type="project" value="TreeGrafter"/>
</dbReference>
<evidence type="ECO:0000256" key="4">
    <source>
        <dbReference type="ARBA" id="ARBA00022806"/>
    </source>
</evidence>
<sequence length="587" mass="68578">MLDNLFAELNSQQIEAVKYVKGPSIILAGAGSGKTRVLIYKVRHLINNHKISPLEIVMITFTNKAANEMKERMGLKKLGYIGTFHSFCCMILRRDGHRLGIDPQFTIFDDDDQTTLIKKVIKKLDIKKFSPGFFLNRISAAKNQYIAPDRYLELFSDYSAPLIAEAYALYETELKKNNALDFDDLIVEVVKLFLKNKDITDKYQHRYRYLLVDEFQDTNYIQYLLTKLLAEKYKNLTGVGDFSQSIYSWRGADMRNLEKFREDFPETKIFNLEQNYRSTQTILDFAYEVISKNQTHPVLDLFTKNGQGDEIEYYEAENEEEEAIFVANKIKELNNKLVLPSFAVLYRTNAQSRVIEEAFLHYSLPYILVGGTRFYERKEIKDLLAYLRMIANPKDEISRDRIKKIGKKRFEKFVEFIKSNKTLNHTETIDLMEKIFKETRYLELYNPDNEEDFARLENIKELKSVAMRFPKLTGFLEQVALVESEYFAGEKSSNAKNGIRLMTLHQAKGLEFPVVFIVGVEEGILPHSRSLDDLHALEEERRLFYVGITRAKQRLYITYANKRFIFGRGSFSVKSRFIETEENIDYS</sequence>
<dbReference type="InterPro" id="IPR027417">
    <property type="entry name" value="P-loop_NTPase"/>
</dbReference>
<dbReference type="InterPro" id="IPR013986">
    <property type="entry name" value="DExx_box_DNA_helicase_dom_sf"/>
</dbReference>
<dbReference type="Proteomes" id="UP000177698">
    <property type="component" value="Unassembled WGS sequence"/>
</dbReference>
<evidence type="ECO:0000256" key="2">
    <source>
        <dbReference type="ARBA" id="ARBA00022741"/>
    </source>
</evidence>
<keyword evidence="3 11" id="KW-0378">Hydrolase</keyword>
<keyword evidence="5 11" id="KW-0067">ATP-binding</keyword>
<dbReference type="InterPro" id="IPR000212">
    <property type="entry name" value="DNA_helicase_UvrD/REP"/>
</dbReference>
<accession>A0A1F7I836</accession>
<evidence type="ECO:0000313" key="15">
    <source>
        <dbReference type="Proteomes" id="UP000177698"/>
    </source>
</evidence>
<evidence type="ECO:0000256" key="5">
    <source>
        <dbReference type="ARBA" id="ARBA00022840"/>
    </source>
</evidence>
<keyword evidence="4 11" id="KW-0347">Helicase</keyword>
<proteinExistence type="inferred from homology"/>
<dbReference type="GO" id="GO:0005524">
    <property type="term" value="F:ATP binding"/>
    <property type="evidence" value="ECO:0007669"/>
    <property type="project" value="UniProtKB-UniRule"/>
</dbReference>
<protein>
    <recommendedName>
        <fullName evidence="9">DNA 3'-5' helicase</fullName>
        <ecNumber evidence="9">5.6.2.4</ecNumber>
    </recommendedName>
</protein>
<dbReference type="CDD" id="cd17932">
    <property type="entry name" value="DEXQc_UvrD"/>
    <property type="match status" value="1"/>
</dbReference>
<reference evidence="14 15" key="1">
    <citation type="journal article" date="2016" name="Nat. Commun.">
        <title>Thousands of microbial genomes shed light on interconnected biogeochemical processes in an aquifer system.</title>
        <authorList>
            <person name="Anantharaman K."/>
            <person name="Brown C.T."/>
            <person name="Hug L.A."/>
            <person name="Sharon I."/>
            <person name="Castelle C.J."/>
            <person name="Probst A.J."/>
            <person name="Thomas B.C."/>
            <person name="Singh A."/>
            <person name="Wilkins M.J."/>
            <person name="Karaoz U."/>
            <person name="Brodie E.L."/>
            <person name="Williams K.H."/>
            <person name="Hubbard S.S."/>
            <person name="Banfield J.F."/>
        </authorList>
    </citation>
    <scope>NUCLEOTIDE SEQUENCE [LARGE SCALE GENOMIC DNA]</scope>
</reference>
<feature type="domain" description="UvrD-like helicase ATP-binding" evidence="12">
    <location>
        <begin position="7"/>
        <end position="279"/>
    </location>
</feature>
<dbReference type="Gene3D" id="1.10.486.10">
    <property type="entry name" value="PCRA, domain 4"/>
    <property type="match status" value="2"/>
</dbReference>